<dbReference type="RefSeq" id="WP_127022051.1">
    <property type="nucleotide sequence ID" value="NZ_JAVKZF010000005.1"/>
</dbReference>
<organism evidence="1 2">
    <name type="scientific">Chroococcidiopsis cubana SAG 39.79</name>
    <dbReference type="NCBI Taxonomy" id="388085"/>
    <lineage>
        <taxon>Bacteria</taxon>
        <taxon>Bacillati</taxon>
        <taxon>Cyanobacteriota</taxon>
        <taxon>Cyanophyceae</taxon>
        <taxon>Chroococcidiopsidales</taxon>
        <taxon>Chroococcidiopsidaceae</taxon>
        <taxon>Chroococcidiopsis</taxon>
    </lineage>
</organism>
<dbReference type="Proteomes" id="UP000282574">
    <property type="component" value="Unassembled WGS sequence"/>
</dbReference>
<proteinExistence type="predicted"/>
<evidence type="ECO:0000313" key="2">
    <source>
        <dbReference type="Proteomes" id="UP000282574"/>
    </source>
</evidence>
<protein>
    <submittedName>
        <fullName evidence="1">Uncharacterized protein</fullName>
    </submittedName>
</protein>
<evidence type="ECO:0000313" key="1">
    <source>
        <dbReference type="EMBL" id="RUT14504.1"/>
    </source>
</evidence>
<gene>
    <name evidence="1" type="ORF">DSM107010_00500</name>
</gene>
<comment type="caution">
    <text evidence="1">The sequence shown here is derived from an EMBL/GenBank/DDBJ whole genome shotgun (WGS) entry which is preliminary data.</text>
</comment>
<accession>A0AB37UTA0</accession>
<sequence length="224" mass="25280">MQQVEWLDLPLWDALQAAMTEPEDADLASLWQEVEAAIVPLDCSSQLQVAGEAIVRITDVFEARSLRAFEEIQATTSYDGPVMPSDAFDRYVRQTMQIDFEQYIEPLSNLPRKAPQLSDVDGIRSIVAPVERHALIDALALTELIDSEVAYQQAIAISHEEDVSQCGAAISTWLNQHDRAVPLLKLVQSLEMPLVHIWLGLLLNGFVLEQRGEFYQTKHIWVLR</sequence>
<reference evidence="1 2" key="1">
    <citation type="journal article" date="2019" name="Genome Biol. Evol.">
        <title>Day and night: Metabolic profiles and evolutionary relationships of six axenic non-marine cyanobacteria.</title>
        <authorList>
            <person name="Will S.E."/>
            <person name="Henke P."/>
            <person name="Boedeker C."/>
            <person name="Huang S."/>
            <person name="Brinkmann H."/>
            <person name="Rohde M."/>
            <person name="Jarek M."/>
            <person name="Friedl T."/>
            <person name="Seufert S."/>
            <person name="Schumacher M."/>
            <person name="Overmann J."/>
            <person name="Neumann-Schaal M."/>
            <person name="Petersen J."/>
        </authorList>
    </citation>
    <scope>NUCLEOTIDE SEQUENCE [LARGE SCALE GENOMIC DNA]</scope>
    <source>
        <strain evidence="1 2">SAG 39.79</strain>
    </source>
</reference>
<dbReference type="EMBL" id="RSCK01000001">
    <property type="protein sequence ID" value="RUT14504.1"/>
    <property type="molecule type" value="Genomic_DNA"/>
</dbReference>
<keyword evidence="2" id="KW-1185">Reference proteome</keyword>
<name>A0AB37UTA0_9CYAN</name>
<dbReference type="AlphaFoldDB" id="A0AB37UTA0"/>